<accession>A2SMX8</accession>
<dbReference type="KEGG" id="mpt:Mpe_B0139"/>
<dbReference type="HOGENOM" id="CLU_2130564_0_0_4"/>
<dbReference type="Pfam" id="PF02452">
    <property type="entry name" value="PemK_toxin"/>
    <property type="match status" value="1"/>
</dbReference>
<name>A2SMX8_METPP</name>
<sequence length="113" mass="12416">MEPGDIVLMLFPYGDGKADKVHPALVLEVEEHVVYVAYGTSKRVTEAAAIDTAVSISDPADVHASGLLRPTAFHLETRARFPKNKVLRRIGAIPHHKYRQLYRAAVKVGLLSS</sequence>
<geneLocation type="plasmid" evidence="1 2">
    <name>RPME01</name>
</geneLocation>
<keyword evidence="2" id="KW-1185">Reference proteome</keyword>
<dbReference type="Proteomes" id="UP000000366">
    <property type="component" value="Plasmid RPME01"/>
</dbReference>
<proteinExistence type="predicted"/>
<dbReference type="RefSeq" id="WP_011831532.1">
    <property type="nucleotide sequence ID" value="NC_008826.1"/>
</dbReference>
<dbReference type="AlphaFoldDB" id="A2SMX8"/>
<gene>
    <name evidence="1" type="ordered locus">Mpe_B0139</name>
</gene>
<reference evidence="1 2" key="1">
    <citation type="journal article" date="2007" name="J. Bacteriol.">
        <title>Whole-genome analysis of the methyl tert-butyl ether-degrading beta-proteobacterium Methylibium petroleiphilum PM1.</title>
        <authorList>
            <person name="Kane S.R."/>
            <person name="Chakicherla A.Y."/>
            <person name="Chain P.S.G."/>
            <person name="Schmidt R."/>
            <person name="Shin M.W."/>
            <person name="Legler T.C."/>
            <person name="Scow K.M."/>
            <person name="Larimer F.W."/>
            <person name="Lucas S.M."/>
            <person name="Richardson P.M."/>
            <person name="Hristova K.R."/>
        </authorList>
    </citation>
    <scope>NUCLEOTIDE SEQUENCE [LARGE SCALE GENOMIC DNA]</scope>
    <source>
        <strain evidence="2">ATCC BAA-1232 / LMG 22953 / PM1</strain>
        <plasmid evidence="1 2">RPME01</plasmid>
    </source>
</reference>
<evidence type="ECO:0000313" key="1">
    <source>
        <dbReference type="EMBL" id="ABM96917.1"/>
    </source>
</evidence>
<dbReference type="GO" id="GO:0003677">
    <property type="term" value="F:DNA binding"/>
    <property type="evidence" value="ECO:0007669"/>
    <property type="project" value="InterPro"/>
</dbReference>
<evidence type="ECO:0008006" key="3">
    <source>
        <dbReference type="Google" id="ProtNLM"/>
    </source>
</evidence>
<protein>
    <recommendedName>
        <fullName evidence="3">PemK-like protein</fullName>
    </recommendedName>
</protein>
<dbReference type="InterPro" id="IPR003477">
    <property type="entry name" value="PemK-like"/>
</dbReference>
<organism evidence="1 2">
    <name type="scientific">Methylibium petroleiphilum (strain ATCC BAA-1232 / LMG 22953 / PM1)</name>
    <dbReference type="NCBI Taxonomy" id="420662"/>
    <lineage>
        <taxon>Bacteria</taxon>
        <taxon>Pseudomonadati</taxon>
        <taxon>Pseudomonadota</taxon>
        <taxon>Betaproteobacteria</taxon>
        <taxon>Burkholderiales</taxon>
        <taxon>Sphaerotilaceae</taxon>
        <taxon>Methylibium</taxon>
    </lineage>
</organism>
<evidence type="ECO:0000313" key="2">
    <source>
        <dbReference type="Proteomes" id="UP000000366"/>
    </source>
</evidence>
<keyword evidence="1" id="KW-0614">Plasmid</keyword>
<dbReference type="EMBL" id="CP000556">
    <property type="protein sequence ID" value="ABM96917.1"/>
    <property type="molecule type" value="Genomic_DNA"/>
</dbReference>
<dbReference type="SUPFAM" id="SSF50118">
    <property type="entry name" value="Cell growth inhibitor/plasmid maintenance toxic component"/>
    <property type="match status" value="1"/>
</dbReference>